<keyword evidence="4 5" id="KW-0456">Lyase</keyword>
<evidence type="ECO:0000256" key="4">
    <source>
        <dbReference type="ARBA" id="ARBA00023239"/>
    </source>
</evidence>
<dbReference type="GO" id="GO:0000105">
    <property type="term" value="P:L-histidine biosynthetic process"/>
    <property type="evidence" value="ECO:0007669"/>
    <property type="project" value="UniProtKB-UniPathway"/>
</dbReference>
<accession>A0A645H493</accession>
<dbReference type="AlphaFoldDB" id="A0A645H493"/>
<dbReference type="Gene3D" id="3.30.230.40">
    <property type="entry name" value="Imidazole glycerol phosphate dehydratase, domain 1"/>
    <property type="match status" value="1"/>
</dbReference>
<proteinExistence type="predicted"/>
<evidence type="ECO:0000313" key="5">
    <source>
        <dbReference type="EMBL" id="MPN33837.1"/>
    </source>
</evidence>
<protein>
    <submittedName>
        <fullName evidence="5">Imidazoleglycerol-phosphate dehydratase</fullName>
        <ecNumber evidence="5">4.2.1.19</ecNumber>
    </submittedName>
</protein>
<dbReference type="PANTHER" id="PTHR23133">
    <property type="entry name" value="IMIDAZOLEGLYCEROL-PHOSPHATE DEHYDRATASE HIS7"/>
    <property type="match status" value="1"/>
</dbReference>
<name>A0A645H493_9ZZZZ</name>
<dbReference type="InterPro" id="IPR020568">
    <property type="entry name" value="Ribosomal_Su5_D2-typ_SF"/>
</dbReference>
<dbReference type="InterPro" id="IPR000807">
    <property type="entry name" value="ImidazoleglycerolP_deHydtase"/>
</dbReference>
<comment type="pathway">
    <text evidence="1">Amino-acid biosynthesis; L-histidine biosynthesis; L-histidine from 5-phospho-alpha-D-ribose 1-diphosphate: step 6/9.</text>
</comment>
<sequence>MHIRLLEGKNNHHMAEAMFKAFAKALDIATSYDDRIEGVLSTKGILED</sequence>
<organism evidence="5">
    <name type="scientific">bioreactor metagenome</name>
    <dbReference type="NCBI Taxonomy" id="1076179"/>
    <lineage>
        <taxon>unclassified sequences</taxon>
        <taxon>metagenomes</taxon>
        <taxon>ecological metagenomes</taxon>
    </lineage>
</organism>
<dbReference type="Pfam" id="PF00475">
    <property type="entry name" value="IGPD"/>
    <property type="match status" value="1"/>
</dbReference>
<dbReference type="EC" id="4.2.1.19" evidence="5"/>
<dbReference type="EMBL" id="VSSQ01086550">
    <property type="protein sequence ID" value="MPN33837.1"/>
    <property type="molecule type" value="Genomic_DNA"/>
</dbReference>
<gene>
    <name evidence="5" type="primary">hisB_40</name>
    <name evidence="5" type="ORF">SDC9_181329</name>
</gene>
<dbReference type="GO" id="GO:0004424">
    <property type="term" value="F:imidazoleglycerol-phosphate dehydratase activity"/>
    <property type="evidence" value="ECO:0007669"/>
    <property type="project" value="UniProtKB-EC"/>
</dbReference>
<keyword evidence="3" id="KW-0368">Histidine biosynthesis</keyword>
<evidence type="ECO:0000256" key="3">
    <source>
        <dbReference type="ARBA" id="ARBA00023102"/>
    </source>
</evidence>
<evidence type="ECO:0000256" key="2">
    <source>
        <dbReference type="ARBA" id="ARBA00022605"/>
    </source>
</evidence>
<reference evidence="5" key="1">
    <citation type="submission" date="2019-08" db="EMBL/GenBank/DDBJ databases">
        <authorList>
            <person name="Kucharzyk K."/>
            <person name="Murdoch R.W."/>
            <person name="Higgins S."/>
            <person name="Loffler F."/>
        </authorList>
    </citation>
    <scope>NUCLEOTIDE SEQUENCE</scope>
</reference>
<dbReference type="SUPFAM" id="SSF54211">
    <property type="entry name" value="Ribosomal protein S5 domain 2-like"/>
    <property type="match status" value="1"/>
</dbReference>
<dbReference type="UniPathway" id="UPA00031">
    <property type="reaction ID" value="UER00011"/>
</dbReference>
<dbReference type="InterPro" id="IPR020565">
    <property type="entry name" value="ImidazoleglycerP_deHydtase_CS"/>
</dbReference>
<evidence type="ECO:0000256" key="1">
    <source>
        <dbReference type="ARBA" id="ARBA00005047"/>
    </source>
</evidence>
<dbReference type="PANTHER" id="PTHR23133:SF2">
    <property type="entry name" value="IMIDAZOLEGLYCEROL-PHOSPHATE DEHYDRATASE"/>
    <property type="match status" value="1"/>
</dbReference>
<keyword evidence="2" id="KW-0028">Amino-acid biosynthesis</keyword>
<comment type="caution">
    <text evidence="5">The sequence shown here is derived from an EMBL/GenBank/DDBJ whole genome shotgun (WGS) entry which is preliminary data.</text>
</comment>
<dbReference type="PROSITE" id="PS00955">
    <property type="entry name" value="IGP_DEHYDRATASE_2"/>
    <property type="match status" value="1"/>
</dbReference>
<dbReference type="InterPro" id="IPR038494">
    <property type="entry name" value="IGPD_sf"/>
</dbReference>